<dbReference type="Proteomes" id="UP000242930">
    <property type="component" value="Unassembled WGS sequence"/>
</dbReference>
<dbReference type="AlphaFoldDB" id="A0A1H6SUG4"/>
<dbReference type="EMBL" id="FNZE01000001">
    <property type="protein sequence ID" value="SEI67660.1"/>
    <property type="molecule type" value="Genomic_DNA"/>
</dbReference>
<accession>A0A1H6SUG4</accession>
<sequence>MDRRRDRGSEYEAYKACLANEHTEAAGSYPQPKAEQLSGLPRPVPICDQVENKVCHRDHAPTAKHNDRRA</sequence>
<proteinExistence type="predicted"/>
<protein>
    <submittedName>
        <fullName evidence="1">Uncharacterized protein</fullName>
    </submittedName>
</protein>
<keyword evidence="2" id="KW-1185">Reference proteome</keyword>
<evidence type="ECO:0000313" key="2">
    <source>
        <dbReference type="Proteomes" id="UP000242930"/>
    </source>
</evidence>
<organism evidence="1 2">
    <name type="scientific">Pseudomonas linyingensis</name>
    <dbReference type="NCBI Taxonomy" id="915471"/>
    <lineage>
        <taxon>Bacteria</taxon>
        <taxon>Pseudomonadati</taxon>
        <taxon>Pseudomonadota</taxon>
        <taxon>Gammaproteobacteria</taxon>
        <taxon>Pseudomonadales</taxon>
        <taxon>Pseudomonadaceae</taxon>
        <taxon>Pseudomonas</taxon>
    </lineage>
</organism>
<gene>
    <name evidence="1" type="ORF">SAMN05216201_101462</name>
</gene>
<name>A0A1H6SUG4_9PSED</name>
<reference evidence="2" key="1">
    <citation type="submission" date="2016-10" db="EMBL/GenBank/DDBJ databases">
        <authorList>
            <person name="Varghese N."/>
            <person name="Submissions S."/>
        </authorList>
    </citation>
    <scope>NUCLEOTIDE SEQUENCE [LARGE SCALE GENOMIC DNA]</scope>
    <source>
        <strain evidence="2">LMG 25967</strain>
    </source>
</reference>
<evidence type="ECO:0000313" key="1">
    <source>
        <dbReference type="EMBL" id="SEI67660.1"/>
    </source>
</evidence>